<proteinExistence type="predicted"/>
<feature type="compositionally biased region" description="Pro residues" evidence="1">
    <location>
        <begin position="1"/>
        <end position="38"/>
    </location>
</feature>
<evidence type="ECO:0000313" key="3">
    <source>
        <dbReference type="EMBL" id="MFC4104793.1"/>
    </source>
</evidence>
<organism evidence="3 4">
    <name type="scientific">Micromonospora zhanjiangensis</name>
    <dbReference type="NCBI Taxonomy" id="1522057"/>
    <lineage>
        <taxon>Bacteria</taxon>
        <taxon>Bacillati</taxon>
        <taxon>Actinomycetota</taxon>
        <taxon>Actinomycetes</taxon>
        <taxon>Micromonosporales</taxon>
        <taxon>Micromonosporaceae</taxon>
        <taxon>Micromonospora</taxon>
    </lineage>
</organism>
<feature type="transmembrane region" description="Helical" evidence="2">
    <location>
        <begin position="99"/>
        <end position="124"/>
    </location>
</feature>
<keyword evidence="2" id="KW-0472">Membrane</keyword>
<gene>
    <name evidence="3" type="ORF">ACFOX0_02425</name>
</gene>
<dbReference type="EMBL" id="JBHSBN010000001">
    <property type="protein sequence ID" value="MFC4104793.1"/>
    <property type="molecule type" value="Genomic_DNA"/>
</dbReference>
<keyword evidence="4" id="KW-1185">Reference proteome</keyword>
<reference evidence="4" key="1">
    <citation type="journal article" date="2019" name="Int. J. Syst. Evol. Microbiol.">
        <title>The Global Catalogue of Microorganisms (GCM) 10K type strain sequencing project: providing services to taxonomists for standard genome sequencing and annotation.</title>
        <authorList>
            <consortium name="The Broad Institute Genomics Platform"/>
            <consortium name="The Broad Institute Genome Sequencing Center for Infectious Disease"/>
            <person name="Wu L."/>
            <person name="Ma J."/>
        </authorList>
    </citation>
    <scope>NUCLEOTIDE SEQUENCE [LARGE SCALE GENOMIC DNA]</scope>
    <source>
        <strain evidence="4">2902at01</strain>
    </source>
</reference>
<keyword evidence="2" id="KW-1133">Transmembrane helix</keyword>
<evidence type="ECO:0000256" key="1">
    <source>
        <dbReference type="SAM" id="MobiDB-lite"/>
    </source>
</evidence>
<dbReference type="Proteomes" id="UP001595868">
    <property type="component" value="Unassembled WGS sequence"/>
</dbReference>
<accession>A0ABV8KFN7</accession>
<comment type="caution">
    <text evidence="3">The sequence shown here is derived from an EMBL/GenBank/DDBJ whole genome shotgun (WGS) entry which is preliminary data.</text>
</comment>
<evidence type="ECO:0000256" key="2">
    <source>
        <dbReference type="SAM" id="Phobius"/>
    </source>
</evidence>
<feature type="transmembrane region" description="Helical" evidence="2">
    <location>
        <begin position="145"/>
        <end position="170"/>
    </location>
</feature>
<sequence>MTQQAPPPEGGFGPPQPTYPFGPPGGVAPPAAVPPPPREAQRPPRRVEAVPGTPFGLVHLDVPPVTSGPAVAALITGIASAGVALLVGCFGVVGARAGWGGWVAGAFAMLAGLLGAAAVALALFARRQIRRPAPPPGIRFAGVKLATAGLVCGAVGLGGTALAMGLALLLQLG</sequence>
<feature type="transmembrane region" description="Helical" evidence="2">
    <location>
        <begin position="70"/>
        <end position="93"/>
    </location>
</feature>
<dbReference type="RefSeq" id="WP_377541723.1">
    <property type="nucleotide sequence ID" value="NZ_JBHSBN010000001.1"/>
</dbReference>
<protein>
    <submittedName>
        <fullName evidence="3">Uncharacterized protein</fullName>
    </submittedName>
</protein>
<feature type="compositionally biased region" description="Basic and acidic residues" evidence="1">
    <location>
        <begin position="39"/>
        <end position="48"/>
    </location>
</feature>
<feature type="region of interest" description="Disordered" evidence="1">
    <location>
        <begin position="1"/>
        <end position="48"/>
    </location>
</feature>
<name>A0ABV8KFN7_9ACTN</name>
<keyword evidence="2" id="KW-0812">Transmembrane</keyword>
<evidence type="ECO:0000313" key="4">
    <source>
        <dbReference type="Proteomes" id="UP001595868"/>
    </source>
</evidence>